<feature type="non-terminal residue" evidence="2">
    <location>
        <position position="199"/>
    </location>
</feature>
<dbReference type="AlphaFoldDB" id="A0A382P5I3"/>
<proteinExistence type="predicted"/>
<sequence>MNVTRRQFLSSALYSATIAPNVITSSAWAAKPSGKINLGFIGVGIMSRGHLNFFLGQEDCRVVGVAEVAKVRRDHSMDMVQGRYGSNHGCKAYDDFRELLADKSIDAVVIGTPDHWHAMSAIMAADAKKDVYCEKPLTVTVRAALETVKAARRNNIVFQVGSQQRTEFGGHFRRAVECVRNGRIGKVNKVKIGVGAPAV</sequence>
<reference evidence="2" key="1">
    <citation type="submission" date="2018-05" db="EMBL/GenBank/DDBJ databases">
        <authorList>
            <person name="Lanie J.A."/>
            <person name="Ng W.-L."/>
            <person name="Kazmierczak K.M."/>
            <person name="Andrzejewski T.M."/>
            <person name="Davidsen T.M."/>
            <person name="Wayne K.J."/>
            <person name="Tettelin H."/>
            <person name="Glass J.I."/>
            <person name="Rusch D."/>
            <person name="Podicherti R."/>
            <person name="Tsui H.-C.T."/>
            <person name="Winkler M.E."/>
        </authorList>
    </citation>
    <scope>NUCLEOTIDE SEQUENCE</scope>
</reference>
<gene>
    <name evidence="2" type="ORF">METZ01_LOCUS320729</name>
</gene>
<evidence type="ECO:0000259" key="1">
    <source>
        <dbReference type="Pfam" id="PF01408"/>
    </source>
</evidence>
<dbReference type="InterPro" id="IPR006311">
    <property type="entry name" value="TAT_signal"/>
</dbReference>
<dbReference type="PANTHER" id="PTHR43818:SF5">
    <property type="entry name" value="OXIDOREDUCTASE FAMILY PROTEIN"/>
    <property type="match status" value="1"/>
</dbReference>
<dbReference type="SUPFAM" id="SSF51735">
    <property type="entry name" value="NAD(P)-binding Rossmann-fold domains"/>
    <property type="match status" value="1"/>
</dbReference>
<evidence type="ECO:0000313" key="2">
    <source>
        <dbReference type="EMBL" id="SVC67875.1"/>
    </source>
</evidence>
<dbReference type="EMBL" id="UINC01104598">
    <property type="protein sequence ID" value="SVC67875.1"/>
    <property type="molecule type" value="Genomic_DNA"/>
</dbReference>
<dbReference type="Gene3D" id="3.40.50.720">
    <property type="entry name" value="NAD(P)-binding Rossmann-like Domain"/>
    <property type="match status" value="1"/>
</dbReference>
<dbReference type="PANTHER" id="PTHR43818">
    <property type="entry name" value="BCDNA.GH03377"/>
    <property type="match status" value="1"/>
</dbReference>
<organism evidence="2">
    <name type="scientific">marine metagenome</name>
    <dbReference type="NCBI Taxonomy" id="408172"/>
    <lineage>
        <taxon>unclassified sequences</taxon>
        <taxon>metagenomes</taxon>
        <taxon>ecological metagenomes</taxon>
    </lineage>
</organism>
<dbReference type="InterPro" id="IPR000683">
    <property type="entry name" value="Gfo/Idh/MocA-like_OxRdtase_N"/>
</dbReference>
<protein>
    <recommendedName>
        <fullName evidence="1">Gfo/Idh/MocA-like oxidoreductase N-terminal domain-containing protein</fullName>
    </recommendedName>
</protein>
<dbReference type="InterPro" id="IPR036291">
    <property type="entry name" value="NAD(P)-bd_dom_sf"/>
</dbReference>
<accession>A0A382P5I3</accession>
<dbReference type="Pfam" id="PF01408">
    <property type="entry name" value="GFO_IDH_MocA"/>
    <property type="match status" value="1"/>
</dbReference>
<dbReference type="PROSITE" id="PS51318">
    <property type="entry name" value="TAT"/>
    <property type="match status" value="1"/>
</dbReference>
<dbReference type="GO" id="GO:0000166">
    <property type="term" value="F:nucleotide binding"/>
    <property type="evidence" value="ECO:0007669"/>
    <property type="project" value="InterPro"/>
</dbReference>
<dbReference type="InterPro" id="IPR050463">
    <property type="entry name" value="Gfo/Idh/MocA_oxidrdct_glycsds"/>
</dbReference>
<feature type="domain" description="Gfo/Idh/MocA-like oxidoreductase N-terminal" evidence="1">
    <location>
        <begin position="36"/>
        <end position="161"/>
    </location>
</feature>
<name>A0A382P5I3_9ZZZZ</name>